<accession>A0A2P2QLE8</accession>
<name>A0A2P2QLE8_RHIMU</name>
<sequence length="56" mass="6609">MKLIRLLSSDLCCKLSCFDFLKVQSIFVWQAKLNGNLDDLFHVLVFKFFGFVFMEL</sequence>
<organism evidence="1">
    <name type="scientific">Rhizophora mucronata</name>
    <name type="common">Asiatic mangrove</name>
    <dbReference type="NCBI Taxonomy" id="61149"/>
    <lineage>
        <taxon>Eukaryota</taxon>
        <taxon>Viridiplantae</taxon>
        <taxon>Streptophyta</taxon>
        <taxon>Embryophyta</taxon>
        <taxon>Tracheophyta</taxon>
        <taxon>Spermatophyta</taxon>
        <taxon>Magnoliopsida</taxon>
        <taxon>eudicotyledons</taxon>
        <taxon>Gunneridae</taxon>
        <taxon>Pentapetalae</taxon>
        <taxon>rosids</taxon>
        <taxon>fabids</taxon>
        <taxon>Malpighiales</taxon>
        <taxon>Rhizophoraceae</taxon>
        <taxon>Rhizophora</taxon>
    </lineage>
</organism>
<protein>
    <submittedName>
        <fullName evidence="1">Uncharacterized protein</fullName>
    </submittedName>
</protein>
<proteinExistence type="predicted"/>
<reference evidence="1" key="1">
    <citation type="submission" date="2018-02" db="EMBL/GenBank/DDBJ databases">
        <title>Rhizophora mucronata_Transcriptome.</title>
        <authorList>
            <person name="Meera S.P."/>
            <person name="Sreeshan A."/>
            <person name="Augustine A."/>
        </authorList>
    </citation>
    <scope>NUCLEOTIDE SEQUENCE</scope>
    <source>
        <tissue evidence="1">Leaf</tissue>
    </source>
</reference>
<dbReference type="AlphaFoldDB" id="A0A2P2QLE8"/>
<dbReference type="EMBL" id="GGEC01087355">
    <property type="protein sequence ID" value="MBX67839.1"/>
    <property type="molecule type" value="Transcribed_RNA"/>
</dbReference>
<evidence type="ECO:0000313" key="1">
    <source>
        <dbReference type="EMBL" id="MBX67839.1"/>
    </source>
</evidence>